<proteinExistence type="predicted"/>
<gene>
    <name evidence="2" type="ORF">COT03_01945</name>
</gene>
<dbReference type="AlphaFoldDB" id="A0A2M6YRA3"/>
<dbReference type="Proteomes" id="UP000229502">
    <property type="component" value="Unassembled WGS sequence"/>
</dbReference>
<reference evidence="3" key="1">
    <citation type="submission" date="2017-09" db="EMBL/GenBank/DDBJ databases">
        <title>Depth-based differentiation of microbial function through sediment-hosted aquifers and enrichment of novel symbionts in the deep terrestrial subsurface.</title>
        <authorList>
            <person name="Probst A.J."/>
            <person name="Ladd B."/>
            <person name="Jarett J.K."/>
            <person name="Geller-Mcgrath D.E."/>
            <person name="Sieber C.M.K."/>
            <person name="Emerson J.B."/>
            <person name="Anantharaman K."/>
            <person name="Thomas B.C."/>
            <person name="Malmstrom R."/>
            <person name="Stieglmeier M."/>
            <person name="Klingl A."/>
            <person name="Woyke T."/>
            <person name="Ryan C.M."/>
            <person name="Banfield J.F."/>
        </authorList>
    </citation>
    <scope>NUCLEOTIDE SEQUENCE [LARGE SCALE GENOMIC DNA]</scope>
</reference>
<sequence>MSDVEKGLCKQTGRPPQRIEDGGLHCQGESFGVVTSEEPERDWYNAEMFWEQIEESKGKPSKGTLVAQYNRFLGELRWGDHKDEQTRIAMGRIVRLLSKGGGPLSQSVSERDFVEAAKKDVRSVEPFFQTFLKRLENEQSWGQEIPLIVELLLFGATKPELRNVYQGSVGKDNKQEEINAALLEVFDLMVDRGVLPDPLDPRI</sequence>
<feature type="region of interest" description="Disordered" evidence="1">
    <location>
        <begin position="1"/>
        <end position="26"/>
    </location>
</feature>
<evidence type="ECO:0000256" key="1">
    <source>
        <dbReference type="SAM" id="MobiDB-lite"/>
    </source>
</evidence>
<dbReference type="EMBL" id="PEWZ01000095">
    <property type="protein sequence ID" value="PIU34731.1"/>
    <property type="molecule type" value="Genomic_DNA"/>
</dbReference>
<evidence type="ECO:0000313" key="3">
    <source>
        <dbReference type="Proteomes" id="UP000229502"/>
    </source>
</evidence>
<organism evidence="2 3">
    <name type="scientific">Candidatus Shapirobacteria bacterium CG07_land_8_20_14_0_80_39_18</name>
    <dbReference type="NCBI Taxonomy" id="1974882"/>
    <lineage>
        <taxon>Bacteria</taxon>
        <taxon>Candidatus Shapironibacteriota</taxon>
    </lineage>
</organism>
<protein>
    <submittedName>
        <fullName evidence="2">Uncharacterized protein</fullName>
    </submittedName>
</protein>
<name>A0A2M6YRA3_9BACT</name>
<accession>A0A2M6YRA3</accession>
<evidence type="ECO:0000313" key="2">
    <source>
        <dbReference type="EMBL" id="PIU34731.1"/>
    </source>
</evidence>
<comment type="caution">
    <text evidence="2">The sequence shown here is derived from an EMBL/GenBank/DDBJ whole genome shotgun (WGS) entry which is preliminary data.</text>
</comment>